<protein>
    <submittedName>
        <fullName evidence="1">Uncharacterized protein</fullName>
    </submittedName>
</protein>
<keyword evidence="2" id="KW-1185">Reference proteome</keyword>
<dbReference type="EMBL" id="RBXB01000002">
    <property type="protein sequence ID" value="RKS97844.1"/>
    <property type="molecule type" value="Genomic_DNA"/>
</dbReference>
<proteinExistence type="predicted"/>
<dbReference type="RefSeq" id="WP_121461599.1">
    <property type="nucleotide sequence ID" value="NZ_RBXB01000002.1"/>
</dbReference>
<evidence type="ECO:0000313" key="2">
    <source>
        <dbReference type="Proteomes" id="UP000272428"/>
    </source>
</evidence>
<accession>A0A495SD83</accession>
<evidence type="ECO:0000313" key="1">
    <source>
        <dbReference type="EMBL" id="RKS97844.1"/>
    </source>
</evidence>
<sequence>MEKTVLQEILQKIDKDIIILDSTKIDSFIMDREYFLDVFETRYEISLEINKPIKGLKETLDSFRASSDKEIKSTSINDSNFDIILYTDIHFNKVYGIVNFM</sequence>
<name>A0A495SD83_9FLAO</name>
<dbReference type="AlphaFoldDB" id="A0A495SD83"/>
<dbReference type="OrthoDB" id="9791488at2"/>
<reference evidence="1 2" key="1">
    <citation type="submission" date="2018-10" db="EMBL/GenBank/DDBJ databases">
        <title>Genomic Encyclopedia of Archaeal and Bacterial Type Strains, Phase II (KMG-II): from individual species to whole genera.</title>
        <authorList>
            <person name="Goeker M."/>
        </authorList>
    </citation>
    <scope>NUCLEOTIDE SEQUENCE [LARGE SCALE GENOMIC DNA]</scope>
    <source>
        <strain evidence="1 2">DSM 14219</strain>
    </source>
</reference>
<organism evidence="1 2">
    <name type="scientific">Chryseobacterium defluvii</name>
    <dbReference type="NCBI Taxonomy" id="160396"/>
    <lineage>
        <taxon>Bacteria</taxon>
        <taxon>Pseudomonadati</taxon>
        <taxon>Bacteroidota</taxon>
        <taxon>Flavobacteriia</taxon>
        <taxon>Flavobacteriales</taxon>
        <taxon>Weeksellaceae</taxon>
        <taxon>Chryseobacterium group</taxon>
        <taxon>Chryseobacterium</taxon>
    </lineage>
</organism>
<comment type="caution">
    <text evidence="1">The sequence shown here is derived from an EMBL/GenBank/DDBJ whole genome shotgun (WGS) entry which is preliminary data.</text>
</comment>
<dbReference type="Proteomes" id="UP000272428">
    <property type="component" value="Unassembled WGS sequence"/>
</dbReference>
<gene>
    <name evidence="1" type="ORF">BCF58_1977</name>
</gene>